<dbReference type="EMBL" id="JAHQCW010000008">
    <property type="protein sequence ID" value="MBU9736216.1"/>
    <property type="molecule type" value="Genomic_DNA"/>
</dbReference>
<sequence length="534" mass="62382">MFQITDKQFGADSYGPQHHFHNWPMLYILENGRKAYIGESNDVTTRMSQHKNTRDKKIFKDVHFIYSDEFNKSVTLDFESQLIQLMAADETFILTNDNRGIANKDYYNKQYYDNYFPNLWNQLRAKKLVRKNIAEIKNSDLFKYSPYKELTDDQRTAVDAIFDSLQNNCRHPIIVQGMPGSGKTIVAVFLFKYLRDYTDEHGNAPYRHKKIGIVIPQTSLRATIKTLFSHIEGLKASEVLGPSDVTKERYDILLVDEAHRLHQRKNIPNMGSHDGNNQKLNLPQNATELDWIFHQTDCPILFYDSDQVVGPSGISMELMSRTMNQRFRNRMVTYHTLTSQMRVKGGSNYIKYIKDLLHNNLTKKQSFPGYDLKIVDSFADFEQLLTEKESAVNLCRMVAGYAWPWKSKKDKSIKDIRIENSERMWNNRTKNWVHSETALEEVGCIHSIQGYDLNYAFVILGNDIKYDPENKKVVIDKSNYFDRNGKATATEEELDTYIKNIYYVLLTRGIRGTYLYICDPALKKYMEQFIDTWS</sequence>
<evidence type="ECO:0000259" key="1">
    <source>
        <dbReference type="PROSITE" id="PS50164"/>
    </source>
</evidence>
<organism evidence="2 3">
    <name type="scientific">Diplocloster agilis</name>
    <dbReference type="NCBI Taxonomy" id="2850323"/>
    <lineage>
        <taxon>Bacteria</taxon>
        <taxon>Bacillati</taxon>
        <taxon>Bacillota</taxon>
        <taxon>Clostridia</taxon>
        <taxon>Lachnospirales</taxon>
        <taxon>Lachnospiraceae</taxon>
        <taxon>Diplocloster</taxon>
    </lineage>
</organism>
<accession>A0A949NDP8</accession>
<proteinExistence type="predicted"/>
<dbReference type="Pfam" id="PF01541">
    <property type="entry name" value="GIY-YIG"/>
    <property type="match status" value="1"/>
</dbReference>
<name>A0A949NDP8_9FIRM</name>
<dbReference type="Pfam" id="PF09848">
    <property type="entry name" value="SLFN-g3_helicase"/>
    <property type="match status" value="1"/>
</dbReference>
<protein>
    <submittedName>
        <fullName evidence="2">DUF2075 domain-containing protein</fullName>
    </submittedName>
</protein>
<dbReference type="InterPro" id="IPR027417">
    <property type="entry name" value="P-loop_NTPase"/>
</dbReference>
<evidence type="ECO:0000313" key="2">
    <source>
        <dbReference type="EMBL" id="MBU9736216.1"/>
    </source>
</evidence>
<dbReference type="RefSeq" id="WP_238721128.1">
    <property type="nucleotide sequence ID" value="NZ_JAHQCW010000008.1"/>
</dbReference>
<dbReference type="Proteomes" id="UP000712157">
    <property type="component" value="Unassembled WGS sequence"/>
</dbReference>
<dbReference type="PROSITE" id="PS50164">
    <property type="entry name" value="GIY_YIG"/>
    <property type="match status" value="1"/>
</dbReference>
<dbReference type="InterPro" id="IPR018647">
    <property type="entry name" value="SLFN_3-like_DNA/RNA_helicase"/>
</dbReference>
<feature type="domain" description="GIY-YIG" evidence="1">
    <location>
        <begin position="22"/>
        <end position="94"/>
    </location>
</feature>
<evidence type="ECO:0000313" key="3">
    <source>
        <dbReference type="Proteomes" id="UP000712157"/>
    </source>
</evidence>
<dbReference type="Gene3D" id="3.40.50.300">
    <property type="entry name" value="P-loop containing nucleotide triphosphate hydrolases"/>
    <property type="match status" value="1"/>
</dbReference>
<comment type="caution">
    <text evidence="2">The sequence shown here is derived from an EMBL/GenBank/DDBJ whole genome shotgun (WGS) entry which is preliminary data.</text>
</comment>
<gene>
    <name evidence="2" type="ORF">KTH89_06670</name>
</gene>
<keyword evidence="3" id="KW-1185">Reference proteome</keyword>
<dbReference type="SUPFAM" id="SSF52540">
    <property type="entry name" value="P-loop containing nucleoside triphosphate hydrolases"/>
    <property type="match status" value="1"/>
</dbReference>
<dbReference type="InterPro" id="IPR000305">
    <property type="entry name" value="GIY-YIG_endonuc"/>
</dbReference>
<dbReference type="AlphaFoldDB" id="A0A949NDP8"/>
<dbReference type="CDD" id="cd10439">
    <property type="entry name" value="GIY-YIG_COG3410"/>
    <property type="match status" value="1"/>
</dbReference>
<reference evidence="2" key="1">
    <citation type="submission" date="2021-06" db="EMBL/GenBank/DDBJ databases">
        <title>Description of novel taxa of the family Lachnospiraceae.</title>
        <authorList>
            <person name="Chaplin A.V."/>
            <person name="Sokolova S.R."/>
            <person name="Pikina A.P."/>
            <person name="Korzhanova M."/>
            <person name="Belova V."/>
            <person name="Korostin D."/>
            <person name="Efimov B.A."/>
        </authorList>
    </citation>
    <scope>NUCLEOTIDE SEQUENCE</scope>
    <source>
        <strain evidence="2">ASD5720</strain>
    </source>
</reference>